<organism evidence="1 2">
    <name type="scientific">Parasponia andersonii</name>
    <name type="common">Sponia andersonii</name>
    <dbReference type="NCBI Taxonomy" id="3476"/>
    <lineage>
        <taxon>Eukaryota</taxon>
        <taxon>Viridiplantae</taxon>
        <taxon>Streptophyta</taxon>
        <taxon>Embryophyta</taxon>
        <taxon>Tracheophyta</taxon>
        <taxon>Spermatophyta</taxon>
        <taxon>Magnoliopsida</taxon>
        <taxon>eudicotyledons</taxon>
        <taxon>Gunneridae</taxon>
        <taxon>Pentapetalae</taxon>
        <taxon>rosids</taxon>
        <taxon>fabids</taxon>
        <taxon>Rosales</taxon>
        <taxon>Cannabaceae</taxon>
        <taxon>Parasponia</taxon>
    </lineage>
</organism>
<dbReference type="AlphaFoldDB" id="A0A2P5CS80"/>
<keyword evidence="2" id="KW-1185">Reference proteome</keyword>
<proteinExistence type="predicted"/>
<gene>
    <name evidence="1" type="ORF">PanWU01x14_128490</name>
</gene>
<dbReference type="EMBL" id="JXTB01000100">
    <property type="protein sequence ID" value="PON63872.1"/>
    <property type="molecule type" value="Genomic_DNA"/>
</dbReference>
<name>A0A2P5CS80_PARAD</name>
<accession>A0A2P5CS80</accession>
<reference evidence="2" key="1">
    <citation type="submission" date="2016-06" db="EMBL/GenBank/DDBJ databases">
        <title>Parallel loss of symbiosis genes in relatives of nitrogen-fixing non-legume Parasponia.</title>
        <authorList>
            <person name="Van Velzen R."/>
            <person name="Holmer R."/>
            <person name="Bu F."/>
            <person name="Rutten L."/>
            <person name="Van Zeijl A."/>
            <person name="Liu W."/>
            <person name="Santuari L."/>
            <person name="Cao Q."/>
            <person name="Sharma T."/>
            <person name="Shen D."/>
            <person name="Roswanjaya Y."/>
            <person name="Wardhani T."/>
            <person name="Kalhor M.S."/>
            <person name="Jansen J."/>
            <person name="Van den Hoogen J."/>
            <person name="Gungor B."/>
            <person name="Hartog M."/>
            <person name="Hontelez J."/>
            <person name="Verver J."/>
            <person name="Yang W.-C."/>
            <person name="Schijlen E."/>
            <person name="Repin R."/>
            <person name="Schilthuizen M."/>
            <person name="Schranz E."/>
            <person name="Heidstra R."/>
            <person name="Miyata K."/>
            <person name="Fedorova E."/>
            <person name="Kohlen W."/>
            <person name="Bisseling T."/>
            <person name="Smit S."/>
            <person name="Geurts R."/>
        </authorList>
    </citation>
    <scope>NUCLEOTIDE SEQUENCE [LARGE SCALE GENOMIC DNA]</scope>
    <source>
        <strain evidence="2">cv. WU1-14</strain>
    </source>
</reference>
<evidence type="ECO:0000313" key="1">
    <source>
        <dbReference type="EMBL" id="PON63872.1"/>
    </source>
</evidence>
<dbReference type="Proteomes" id="UP000237105">
    <property type="component" value="Unassembled WGS sequence"/>
</dbReference>
<evidence type="ECO:0000313" key="2">
    <source>
        <dbReference type="Proteomes" id="UP000237105"/>
    </source>
</evidence>
<comment type="caution">
    <text evidence="1">The sequence shown here is derived from an EMBL/GenBank/DDBJ whole genome shotgun (WGS) entry which is preliminary data.</text>
</comment>
<protein>
    <submittedName>
        <fullName evidence="1">Uncharacterized protein</fullName>
    </submittedName>
</protein>
<sequence>MRLSVLTGGHRRTSARCSYSSEKQPLEVPVTVPVFHLPFLPPMSNQLAVTIVELISMPAFISNHSQPLTRLW</sequence>